<dbReference type="PANTHER" id="PTHR12547">
    <property type="entry name" value="CCCH ZINC FINGER/TIS11-RELATED"/>
    <property type="match status" value="1"/>
</dbReference>
<comment type="caution">
    <text evidence="9">The sequence shown here is derived from an EMBL/GenBank/DDBJ whole genome shotgun (WGS) entry which is preliminary data.</text>
</comment>
<keyword evidence="2" id="KW-0677">Repeat</keyword>
<dbReference type="InterPro" id="IPR045877">
    <property type="entry name" value="ZFP36-like"/>
</dbReference>
<dbReference type="Pfam" id="PF13639">
    <property type="entry name" value="zf-RING_2"/>
    <property type="match status" value="1"/>
</dbReference>
<name>A0ABQ8CTY4_BRANA</name>
<feature type="domain" description="C3H1-type" evidence="8">
    <location>
        <begin position="652"/>
        <end position="680"/>
    </location>
</feature>
<feature type="compositionally biased region" description="Polar residues" evidence="6">
    <location>
        <begin position="535"/>
        <end position="544"/>
    </location>
</feature>
<keyword evidence="3 5" id="KW-0863">Zinc-finger</keyword>
<evidence type="ECO:0008006" key="11">
    <source>
        <dbReference type="Google" id="ProtNLM"/>
    </source>
</evidence>
<evidence type="ECO:0000256" key="6">
    <source>
        <dbReference type="SAM" id="MobiDB-lite"/>
    </source>
</evidence>
<feature type="compositionally biased region" description="Gly residues" evidence="6">
    <location>
        <begin position="554"/>
        <end position="563"/>
    </location>
</feature>
<dbReference type="SUPFAM" id="SSF57850">
    <property type="entry name" value="RING/U-box"/>
    <property type="match status" value="1"/>
</dbReference>
<keyword evidence="4 5" id="KW-0862">Zinc</keyword>
<feature type="domain" description="C3H1-type" evidence="8">
    <location>
        <begin position="614"/>
        <end position="642"/>
    </location>
</feature>
<dbReference type="Proteomes" id="UP000824890">
    <property type="component" value="Unassembled WGS sequence"/>
</dbReference>
<evidence type="ECO:0000313" key="10">
    <source>
        <dbReference type="Proteomes" id="UP000824890"/>
    </source>
</evidence>
<evidence type="ECO:0000256" key="2">
    <source>
        <dbReference type="ARBA" id="ARBA00022737"/>
    </source>
</evidence>
<feature type="zinc finger region" description="C3H1-type" evidence="5">
    <location>
        <begin position="614"/>
        <end position="642"/>
    </location>
</feature>
<sequence>MYTVIVNGTRRTRTFHYFYCRHCSRTIRLRNYGLYGSLCPFCSREINLHDELDIMRPNRSFWDTDTDWITLHLINSSRSNRFNHELVNDTDDDFVDAMPSERVGPPPASLSAIEDLKTVTIAEEDLAKEKVCAICKEEFEVGEEGKELKCLHLYHTSCIVSWLNIHNTCPICRFEVRLGVSGSDIDGGGSRHVDHDRSNRSSGPRVCSLWPLRVMFDWERDKSLSVTEQDGPSPLELPKQSEERLVHLSQTGKYLIVDFSHLSSSSTLGDSYWECKRPFNKNNQLWDQNLQDIGVCEDTICDDHDFHIPDIDLTFRNFEELFGADYDLVADDNNILFKGTLHQPICTRQNAISRLKEKKRARAFSLSRARKFPLNFLGTFSSFSTPGTMENETAPLSYSGTSAVGIVNSHGEPSQLYHSSRSVMQQRQDMVNREALCYTRLHEASLEAEVLRLENTELRSMNLHLKKELDQLIRSSIQNRFGYDRVPFRMLSNLSIGGGNNRGAEDAENQNRAVNRDDVSDESPTSVIASEDLNRSSLPKSISVRSSGYSKSSQGGGGGGGGAAAAAQCGKSRGAVAKPGACGQQLSTTQRVYVRGGKKEEEEEIEVEVYNQGMTKTELCNKWQETGTCPYGDHCQFAHGIKELRPVIRHPRYKTEVCRMVLAGDICPYGHRCHFRHSLSEQEKLMAAGCKPNNKSSFKLVK</sequence>
<protein>
    <recommendedName>
        <fullName evidence="11">RING-type E3 ubiquitin transferase</fullName>
    </recommendedName>
</protein>
<dbReference type="InterPro" id="IPR001841">
    <property type="entry name" value="Znf_RING"/>
</dbReference>
<feature type="zinc finger region" description="C3H1-type" evidence="5">
    <location>
        <begin position="652"/>
        <end position="680"/>
    </location>
</feature>
<evidence type="ECO:0000259" key="8">
    <source>
        <dbReference type="PROSITE" id="PS50103"/>
    </source>
</evidence>
<dbReference type="PROSITE" id="PS50103">
    <property type="entry name" value="ZF_C3H1"/>
    <property type="match status" value="2"/>
</dbReference>
<keyword evidence="10" id="KW-1185">Reference proteome</keyword>
<dbReference type="Gene3D" id="4.10.1000.10">
    <property type="entry name" value="Zinc finger, CCCH-type"/>
    <property type="match status" value="2"/>
</dbReference>
<dbReference type="Pfam" id="PF00642">
    <property type="entry name" value="zf-CCCH"/>
    <property type="match status" value="1"/>
</dbReference>
<keyword evidence="1 5" id="KW-0479">Metal-binding</keyword>
<dbReference type="InterPro" id="IPR036855">
    <property type="entry name" value="Znf_CCCH_sf"/>
</dbReference>
<dbReference type="PROSITE" id="PS50089">
    <property type="entry name" value="ZF_RING_2"/>
    <property type="match status" value="1"/>
</dbReference>
<evidence type="ECO:0000256" key="5">
    <source>
        <dbReference type="PROSITE-ProRule" id="PRU00723"/>
    </source>
</evidence>
<dbReference type="EMBL" id="JAGKQM010000007">
    <property type="protein sequence ID" value="KAH0919716.1"/>
    <property type="molecule type" value="Genomic_DNA"/>
</dbReference>
<evidence type="ECO:0000256" key="3">
    <source>
        <dbReference type="ARBA" id="ARBA00022771"/>
    </source>
</evidence>
<gene>
    <name evidence="9" type="ORF">HID58_027376</name>
</gene>
<accession>A0ABQ8CTY4</accession>
<organism evidence="9 10">
    <name type="scientific">Brassica napus</name>
    <name type="common">Rape</name>
    <dbReference type="NCBI Taxonomy" id="3708"/>
    <lineage>
        <taxon>Eukaryota</taxon>
        <taxon>Viridiplantae</taxon>
        <taxon>Streptophyta</taxon>
        <taxon>Embryophyta</taxon>
        <taxon>Tracheophyta</taxon>
        <taxon>Spermatophyta</taxon>
        <taxon>Magnoliopsida</taxon>
        <taxon>eudicotyledons</taxon>
        <taxon>Gunneridae</taxon>
        <taxon>Pentapetalae</taxon>
        <taxon>rosids</taxon>
        <taxon>malvids</taxon>
        <taxon>Brassicales</taxon>
        <taxon>Brassicaceae</taxon>
        <taxon>Brassiceae</taxon>
        <taxon>Brassica</taxon>
    </lineage>
</organism>
<dbReference type="SUPFAM" id="SSF90229">
    <property type="entry name" value="CCCH zinc finger"/>
    <property type="match status" value="2"/>
</dbReference>
<dbReference type="SMART" id="SM00184">
    <property type="entry name" value="RING"/>
    <property type="match status" value="1"/>
</dbReference>
<dbReference type="InterPro" id="IPR013083">
    <property type="entry name" value="Znf_RING/FYVE/PHD"/>
</dbReference>
<proteinExistence type="predicted"/>
<dbReference type="PANTHER" id="PTHR12547:SF162">
    <property type="entry name" value="ZINC FINGER CCCH DOMAIN-CONTAINING PROTEIN 15"/>
    <property type="match status" value="1"/>
</dbReference>
<feature type="region of interest" description="Disordered" evidence="6">
    <location>
        <begin position="499"/>
        <end position="565"/>
    </location>
</feature>
<evidence type="ECO:0000313" key="9">
    <source>
        <dbReference type="EMBL" id="KAH0919716.1"/>
    </source>
</evidence>
<dbReference type="InterPro" id="IPR000571">
    <property type="entry name" value="Znf_CCCH"/>
</dbReference>
<feature type="domain" description="RING-type" evidence="7">
    <location>
        <begin position="132"/>
        <end position="173"/>
    </location>
</feature>
<reference evidence="9 10" key="1">
    <citation type="submission" date="2021-05" db="EMBL/GenBank/DDBJ databases">
        <title>Genome Assembly of Synthetic Allotetraploid Brassica napus Reveals Homoeologous Exchanges between Subgenomes.</title>
        <authorList>
            <person name="Davis J.T."/>
        </authorList>
    </citation>
    <scope>NUCLEOTIDE SEQUENCE [LARGE SCALE GENOMIC DNA]</scope>
    <source>
        <strain evidence="10">cv. Da-Ae</strain>
        <tissue evidence="9">Seedling</tissue>
    </source>
</reference>
<dbReference type="SMART" id="SM00356">
    <property type="entry name" value="ZnF_C3H1"/>
    <property type="match status" value="2"/>
</dbReference>
<dbReference type="Gene3D" id="3.30.40.10">
    <property type="entry name" value="Zinc/RING finger domain, C3HC4 (zinc finger)"/>
    <property type="match status" value="1"/>
</dbReference>
<evidence type="ECO:0000256" key="1">
    <source>
        <dbReference type="ARBA" id="ARBA00022723"/>
    </source>
</evidence>
<evidence type="ECO:0000259" key="7">
    <source>
        <dbReference type="PROSITE" id="PS50089"/>
    </source>
</evidence>
<evidence type="ECO:0000256" key="4">
    <source>
        <dbReference type="ARBA" id="ARBA00022833"/>
    </source>
</evidence>